<dbReference type="EMBL" id="JBDFQZ010000012">
    <property type="protein sequence ID" value="KAK9671338.1"/>
    <property type="molecule type" value="Genomic_DNA"/>
</dbReference>
<evidence type="ECO:0000313" key="2">
    <source>
        <dbReference type="Proteomes" id="UP001443914"/>
    </source>
</evidence>
<dbReference type="PANTHER" id="PTHR33710:SF71">
    <property type="entry name" value="ENDONUCLEASE_EXONUCLEASE_PHOSPHATASE DOMAIN-CONTAINING PROTEIN"/>
    <property type="match status" value="1"/>
</dbReference>
<dbReference type="AlphaFoldDB" id="A0AAW1H4P7"/>
<accession>A0AAW1H4P7</accession>
<sequence length="224" mass="25261">MVNASWLANFPGSKAEVLPPELSDHAPLLVTVFAEMSPGRTFSFLNCWVASPSFMQVVRDGWSGTYRGTCMYQLFRKLSDVRRGLSTLHKQEFWGLTKKVNEVWSNLKGCEHSLMIQLDHSDLIAQESVLIDKYRKLKTAELQMLHQRAKVQGINLNDCSSKYFFARIASRKQQSIVGQIHTRNGELVKGIDKVNAAFVDFYEDLLGKQTPVSELDTDFIAAGA</sequence>
<comment type="caution">
    <text evidence="1">The sequence shown here is derived from an EMBL/GenBank/DDBJ whole genome shotgun (WGS) entry which is preliminary data.</text>
</comment>
<dbReference type="Proteomes" id="UP001443914">
    <property type="component" value="Unassembled WGS sequence"/>
</dbReference>
<evidence type="ECO:0000313" key="1">
    <source>
        <dbReference type="EMBL" id="KAK9671338.1"/>
    </source>
</evidence>
<gene>
    <name evidence="1" type="ORF">RND81_12G023100</name>
</gene>
<name>A0AAW1H4P7_SAPOF</name>
<proteinExistence type="predicted"/>
<dbReference type="PANTHER" id="PTHR33710">
    <property type="entry name" value="BNAC02G09200D PROTEIN"/>
    <property type="match status" value="1"/>
</dbReference>
<reference evidence="1" key="1">
    <citation type="submission" date="2024-03" db="EMBL/GenBank/DDBJ databases">
        <title>WGS assembly of Saponaria officinalis var. Norfolk2.</title>
        <authorList>
            <person name="Jenkins J."/>
            <person name="Shu S."/>
            <person name="Grimwood J."/>
            <person name="Barry K."/>
            <person name="Goodstein D."/>
            <person name="Schmutz J."/>
            <person name="Leebens-Mack J."/>
            <person name="Osbourn A."/>
        </authorList>
    </citation>
    <scope>NUCLEOTIDE SEQUENCE [LARGE SCALE GENOMIC DNA]</scope>
    <source>
        <strain evidence="1">JIC</strain>
    </source>
</reference>
<keyword evidence="2" id="KW-1185">Reference proteome</keyword>
<protein>
    <submittedName>
        <fullName evidence="1">Uncharacterized protein</fullName>
    </submittedName>
</protein>
<organism evidence="1 2">
    <name type="scientific">Saponaria officinalis</name>
    <name type="common">Common soapwort</name>
    <name type="synonym">Lychnis saponaria</name>
    <dbReference type="NCBI Taxonomy" id="3572"/>
    <lineage>
        <taxon>Eukaryota</taxon>
        <taxon>Viridiplantae</taxon>
        <taxon>Streptophyta</taxon>
        <taxon>Embryophyta</taxon>
        <taxon>Tracheophyta</taxon>
        <taxon>Spermatophyta</taxon>
        <taxon>Magnoliopsida</taxon>
        <taxon>eudicotyledons</taxon>
        <taxon>Gunneridae</taxon>
        <taxon>Pentapetalae</taxon>
        <taxon>Caryophyllales</taxon>
        <taxon>Caryophyllaceae</taxon>
        <taxon>Caryophylleae</taxon>
        <taxon>Saponaria</taxon>
    </lineage>
</organism>